<evidence type="ECO:0000256" key="4">
    <source>
        <dbReference type="ARBA" id="ARBA00022692"/>
    </source>
</evidence>
<evidence type="ECO:0000256" key="6">
    <source>
        <dbReference type="ARBA" id="ARBA00022989"/>
    </source>
</evidence>
<keyword evidence="7 10" id="KW-0472">Membrane</keyword>
<accession>A0A6P3XNN7</accession>
<dbReference type="KEGG" id="dqu:106747243"/>
<dbReference type="Proteomes" id="UP000515204">
    <property type="component" value="Unplaced"/>
</dbReference>
<dbReference type="GO" id="GO:0004984">
    <property type="term" value="F:olfactory receptor activity"/>
    <property type="evidence" value="ECO:0007669"/>
    <property type="project" value="InterPro"/>
</dbReference>
<dbReference type="GeneID" id="106747243"/>
<gene>
    <name evidence="12" type="primary">LOC106747243</name>
</gene>
<dbReference type="Pfam" id="PF02949">
    <property type="entry name" value="7tm_6"/>
    <property type="match status" value="1"/>
</dbReference>
<feature type="transmembrane region" description="Helical" evidence="10">
    <location>
        <begin position="122"/>
        <end position="144"/>
    </location>
</feature>
<evidence type="ECO:0000256" key="3">
    <source>
        <dbReference type="ARBA" id="ARBA00022606"/>
    </source>
</evidence>
<feature type="transmembrane region" description="Helical" evidence="10">
    <location>
        <begin position="87"/>
        <end position="110"/>
    </location>
</feature>
<comment type="subcellular location">
    <subcellularLocation>
        <location evidence="1">Cell membrane</location>
        <topology evidence="1">Multi-pass membrane protein</topology>
    </subcellularLocation>
</comment>
<dbReference type="OrthoDB" id="6765072at2759"/>
<dbReference type="GO" id="GO:0007165">
    <property type="term" value="P:signal transduction"/>
    <property type="evidence" value="ECO:0007669"/>
    <property type="project" value="UniProtKB-KW"/>
</dbReference>
<dbReference type="GO" id="GO:0005549">
    <property type="term" value="F:odorant binding"/>
    <property type="evidence" value="ECO:0007669"/>
    <property type="project" value="InterPro"/>
</dbReference>
<dbReference type="AlphaFoldDB" id="A0A6P3XNN7"/>
<keyword evidence="6 10" id="KW-1133">Transmembrane helix</keyword>
<evidence type="ECO:0000313" key="12">
    <source>
        <dbReference type="RefSeq" id="XP_014480081.1"/>
    </source>
</evidence>
<keyword evidence="4 10" id="KW-0812">Transmembrane</keyword>
<keyword evidence="5" id="KW-0552">Olfaction</keyword>
<dbReference type="RefSeq" id="XP_014480081.1">
    <property type="nucleotide sequence ID" value="XM_014624595.1"/>
</dbReference>
<feature type="transmembrane region" description="Helical" evidence="10">
    <location>
        <begin position="195"/>
        <end position="212"/>
    </location>
</feature>
<dbReference type="PANTHER" id="PTHR21137:SF35">
    <property type="entry name" value="ODORANT RECEPTOR 19A-RELATED"/>
    <property type="match status" value="1"/>
</dbReference>
<dbReference type="PANTHER" id="PTHR21137">
    <property type="entry name" value="ODORANT RECEPTOR"/>
    <property type="match status" value="1"/>
</dbReference>
<feature type="transmembrane region" description="Helical" evidence="10">
    <location>
        <begin position="28"/>
        <end position="50"/>
    </location>
</feature>
<evidence type="ECO:0000256" key="9">
    <source>
        <dbReference type="ARBA" id="ARBA00023224"/>
    </source>
</evidence>
<dbReference type="InterPro" id="IPR004117">
    <property type="entry name" value="7tm6_olfct_rcpt"/>
</dbReference>
<dbReference type="GO" id="GO:0005886">
    <property type="term" value="C:plasma membrane"/>
    <property type="evidence" value="ECO:0007669"/>
    <property type="project" value="UniProtKB-SubCell"/>
</dbReference>
<evidence type="ECO:0000256" key="7">
    <source>
        <dbReference type="ARBA" id="ARBA00023136"/>
    </source>
</evidence>
<keyword evidence="11" id="KW-1185">Reference proteome</keyword>
<protein>
    <submittedName>
        <fullName evidence="12">Odorant receptor 67a-like</fullName>
    </submittedName>
</protein>
<organism evidence="11 12">
    <name type="scientific">Dinoponera quadriceps</name>
    <name type="common">South American ant</name>
    <dbReference type="NCBI Taxonomy" id="609295"/>
    <lineage>
        <taxon>Eukaryota</taxon>
        <taxon>Metazoa</taxon>
        <taxon>Ecdysozoa</taxon>
        <taxon>Arthropoda</taxon>
        <taxon>Hexapoda</taxon>
        <taxon>Insecta</taxon>
        <taxon>Pterygota</taxon>
        <taxon>Neoptera</taxon>
        <taxon>Endopterygota</taxon>
        <taxon>Hymenoptera</taxon>
        <taxon>Apocrita</taxon>
        <taxon>Aculeata</taxon>
        <taxon>Formicoidea</taxon>
        <taxon>Formicidae</taxon>
        <taxon>Ponerinae</taxon>
        <taxon>Ponerini</taxon>
        <taxon>Dinoponera</taxon>
    </lineage>
</organism>
<evidence type="ECO:0000256" key="5">
    <source>
        <dbReference type="ARBA" id="ARBA00022725"/>
    </source>
</evidence>
<keyword evidence="9" id="KW-0807">Transducer</keyword>
<reference evidence="12" key="1">
    <citation type="submission" date="2025-08" db="UniProtKB">
        <authorList>
            <consortium name="RefSeq"/>
        </authorList>
    </citation>
    <scope>IDENTIFICATION</scope>
</reference>
<evidence type="ECO:0000256" key="10">
    <source>
        <dbReference type="SAM" id="Phobius"/>
    </source>
</evidence>
<proteinExistence type="predicted"/>
<keyword evidence="8" id="KW-0675">Receptor</keyword>
<evidence type="ECO:0000256" key="2">
    <source>
        <dbReference type="ARBA" id="ARBA00022475"/>
    </source>
</evidence>
<keyword evidence="2" id="KW-1003">Cell membrane</keyword>
<sequence>MMMEDWKDCANNDIEMCKAESKAKISDYIVNATVSLHTVAVFFYCISFVINADIIDPTIETPHISKMKFPFDVKIQNMYKFVLITEMIHLLVVSWGLGILNVLLLTLALDTPDATQKIMKSLMFYVVTNLEMFIYCYSGEYLINKSKAVGYAAYDVAWYNMKPKHIRILVIIILRSQKELTFTIGKMMDLSLRRFASIMNSAGSFISVLLAMQ</sequence>
<evidence type="ECO:0000256" key="8">
    <source>
        <dbReference type="ARBA" id="ARBA00023170"/>
    </source>
</evidence>
<keyword evidence="3" id="KW-0716">Sensory transduction</keyword>
<evidence type="ECO:0000313" key="11">
    <source>
        <dbReference type="Proteomes" id="UP000515204"/>
    </source>
</evidence>
<evidence type="ECO:0000256" key="1">
    <source>
        <dbReference type="ARBA" id="ARBA00004651"/>
    </source>
</evidence>
<name>A0A6P3XNN7_DINQU</name>